<keyword evidence="1" id="KW-0732">Signal</keyword>
<name>A0A1M7ZG81_9BACT</name>
<keyword evidence="3" id="KW-1185">Reference proteome</keyword>
<gene>
    <name evidence="2" type="ORF">SAMN04488108_3091</name>
</gene>
<feature type="signal peptide" evidence="1">
    <location>
        <begin position="1"/>
        <end position="25"/>
    </location>
</feature>
<evidence type="ECO:0000313" key="3">
    <source>
        <dbReference type="Proteomes" id="UP000184609"/>
    </source>
</evidence>
<dbReference type="Pfam" id="PF12771">
    <property type="entry name" value="SusD-like_2"/>
    <property type="match status" value="1"/>
</dbReference>
<evidence type="ECO:0000313" key="2">
    <source>
        <dbReference type="EMBL" id="SHO63925.1"/>
    </source>
</evidence>
<proteinExistence type="predicted"/>
<dbReference type="AlphaFoldDB" id="A0A1M7ZG81"/>
<feature type="chain" id="PRO_5012161486" evidence="1">
    <location>
        <begin position="26"/>
        <end position="527"/>
    </location>
</feature>
<dbReference type="STRING" id="1073327.SAMN04488108_3091"/>
<evidence type="ECO:0000256" key="1">
    <source>
        <dbReference type="SAM" id="SignalP"/>
    </source>
</evidence>
<dbReference type="SUPFAM" id="SSF48452">
    <property type="entry name" value="TPR-like"/>
    <property type="match status" value="1"/>
</dbReference>
<dbReference type="Gene3D" id="1.25.40.390">
    <property type="match status" value="1"/>
</dbReference>
<accession>A0A1M7ZG81</accession>
<organism evidence="2 3">
    <name type="scientific">Algoriphagus zhangzhouensis</name>
    <dbReference type="NCBI Taxonomy" id="1073327"/>
    <lineage>
        <taxon>Bacteria</taxon>
        <taxon>Pseudomonadati</taxon>
        <taxon>Bacteroidota</taxon>
        <taxon>Cytophagia</taxon>
        <taxon>Cytophagales</taxon>
        <taxon>Cyclobacteriaceae</taxon>
        <taxon>Algoriphagus</taxon>
    </lineage>
</organism>
<dbReference type="PROSITE" id="PS51257">
    <property type="entry name" value="PROKAR_LIPOPROTEIN"/>
    <property type="match status" value="1"/>
</dbReference>
<reference evidence="3" key="1">
    <citation type="submission" date="2016-12" db="EMBL/GenBank/DDBJ databases">
        <authorList>
            <person name="Varghese N."/>
            <person name="Submissions S."/>
        </authorList>
    </citation>
    <scope>NUCLEOTIDE SEQUENCE [LARGE SCALE GENOMIC DNA]</scope>
    <source>
        <strain evidence="3">DSM 25035</strain>
    </source>
</reference>
<dbReference type="RefSeq" id="WP_083586483.1">
    <property type="nucleotide sequence ID" value="NZ_FRXN01000004.1"/>
</dbReference>
<dbReference type="InterPro" id="IPR011990">
    <property type="entry name" value="TPR-like_helical_dom_sf"/>
</dbReference>
<dbReference type="InterPro" id="IPR041662">
    <property type="entry name" value="SusD-like_2"/>
</dbReference>
<dbReference type="Proteomes" id="UP000184609">
    <property type="component" value="Unassembled WGS sequence"/>
</dbReference>
<sequence length="527" mass="59246">MKFKSLYIGAILAASLVSCTESDFADNYTDPSKVAETTVGKQFTGMIYTNRNYVLPSYSDYFVIHRITNNRYNQAIGWVNGENQYVPGSSAISDRWNAFYQTLAQYREIEKIYAELPEVAQADQRIYMIAAKTFLYDQTQRVIDLHGDIPFSEAGMLSTNGGDYNMSYAAYDNAEGLYTMMLDELADLADEMNTITVSTGIMPEFTNQDLINNGNLDQWKMYINSLRLRMLTRVSGSSEFAARANTEIGEILSNPGSYPVVTSNEDFIAWDGYVIGTAMQANSFQSGLEDWSGNLAGKAILDHMLNNNDPRLTYVFEPGTEAGEGEYLGLDPMLNASAQNELVNSNTLTIYNRSTISRNQNFPGLLITAPEVHFMIAEYYLKNGQDAMAKASYEAAIEASVDFYQYLRSLSENGDSPAPVVPSVGDIEVYLSGDAVSWDSADSQEAKMKLLAEQKWLHFNVIQPNENWAEMRRLELVDLDFWVDQSNQQSLPPYRWVYPGSEATYNSTNYAEVQAEDNLTQKLFWAK</sequence>
<dbReference type="EMBL" id="FRXN01000004">
    <property type="protein sequence ID" value="SHO63925.1"/>
    <property type="molecule type" value="Genomic_DNA"/>
</dbReference>
<protein>
    <submittedName>
        <fullName evidence="2">Starch-binding associating with outer membrane</fullName>
    </submittedName>
</protein>